<dbReference type="PROSITE" id="PS50983">
    <property type="entry name" value="FE_B12_PBP"/>
    <property type="match status" value="1"/>
</dbReference>
<evidence type="ECO:0000259" key="3">
    <source>
        <dbReference type="PROSITE" id="PS50983"/>
    </source>
</evidence>
<feature type="domain" description="Fe/B12 periplasmic-binding" evidence="3">
    <location>
        <begin position="272"/>
        <end position="532"/>
    </location>
</feature>
<protein>
    <submittedName>
        <fullName evidence="4">ABC transporter substrate-binding protein</fullName>
    </submittedName>
</protein>
<sequence length="532" mass="55808">MGRDGGGPRRRRLGHGRAGADPHRVRDVRSEGRRRDGHGERQGLRHPQGHLRRLLQGQRARRGAEPVRRRRRHGGLHGRVPLDLRQPAAVRAGPRRPLRRGRHVQRHAHRVGEALRHRRLREDPVRGGQPRRPHPRPGPHAGRPRPRLLRRGRGSGRGVGRRGGRRGGRGHGRGLPRAPPPPGRRRRQVRLVRPRVLGVCAALAGLLVSGCAAGTASAGKSAADPVAGCGPSTVEVGRDVTPIGPEPEPELPATVESADGRKVTVRSADRILALNMYGSLAEIVHSLGLGRHMVGRDASTTFEGAAHLPLVTTNGHDLSAEAILRLDPTVVLADAGIGPPEAMDQLRAAGIPVVLIGDDQTLPAIGGHVAAVAEALGVPAAGRRLRARIDREIKAGRGTAAASAEPLRIAFLYLRGTAGVYLIGGRGAGSDALIQAIGAVDAGTEAGLSGFRPLTSEGMINAAPDVILVLTKGLESVGGVGGLVRLPGIAQTPAGRSKRVVDADDGSLLTFGPRTGATIEALAAAVYRPCAP</sequence>
<dbReference type="InterPro" id="IPR002491">
    <property type="entry name" value="ABC_transptr_periplasmic_BD"/>
</dbReference>
<evidence type="ECO:0000313" key="4">
    <source>
        <dbReference type="EMBL" id="NEA22126.1"/>
    </source>
</evidence>
<feature type="compositionally biased region" description="Basic and acidic residues" evidence="2">
    <location>
        <begin position="110"/>
        <end position="125"/>
    </location>
</feature>
<dbReference type="EMBL" id="JAAGLI010000156">
    <property type="protein sequence ID" value="NEA22126.1"/>
    <property type="molecule type" value="Genomic_DNA"/>
</dbReference>
<name>A0A6L9QAK0_9ACTN</name>
<comment type="caution">
    <text evidence="4">The sequence shown here is derived from an EMBL/GenBank/DDBJ whole genome shotgun (WGS) entry which is preliminary data.</text>
</comment>
<feature type="compositionally biased region" description="Basic residues" evidence="2">
    <location>
        <begin position="129"/>
        <end position="174"/>
    </location>
</feature>
<evidence type="ECO:0000256" key="2">
    <source>
        <dbReference type="SAM" id="MobiDB-lite"/>
    </source>
</evidence>
<proteinExistence type="inferred from homology"/>
<gene>
    <name evidence="4" type="ORF">G3I70_06400</name>
</gene>
<evidence type="ECO:0000256" key="1">
    <source>
        <dbReference type="ARBA" id="ARBA00008814"/>
    </source>
</evidence>
<dbReference type="PANTHER" id="PTHR30535">
    <property type="entry name" value="VITAMIN B12-BINDING PROTEIN"/>
    <property type="match status" value="1"/>
</dbReference>
<feature type="region of interest" description="Disordered" evidence="2">
    <location>
        <begin position="1"/>
        <end position="190"/>
    </location>
</feature>
<accession>A0A6L9QAK0</accession>
<feature type="compositionally biased region" description="Basic residues" evidence="2">
    <location>
        <begin position="93"/>
        <end position="109"/>
    </location>
</feature>
<dbReference type="AlphaFoldDB" id="A0A6L9QAK0"/>
<feature type="compositionally biased region" description="Basic and acidic residues" evidence="2">
    <location>
        <begin position="18"/>
        <end position="43"/>
    </location>
</feature>
<dbReference type="Gene3D" id="3.40.50.1980">
    <property type="entry name" value="Nitrogenase molybdenum iron protein domain"/>
    <property type="match status" value="2"/>
</dbReference>
<evidence type="ECO:0000313" key="5">
    <source>
        <dbReference type="Proteomes" id="UP000475532"/>
    </source>
</evidence>
<dbReference type="InterPro" id="IPR050902">
    <property type="entry name" value="ABC_Transporter_SBP"/>
</dbReference>
<dbReference type="Pfam" id="PF01497">
    <property type="entry name" value="Peripla_BP_2"/>
    <property type="match status" value="1"/>
</dbReference>
<comment type="similarity">
    <text evidence="1">Belongs to the bacterial solute-binding protein 8 family.</text>
</comment>
<reference evidence="4 5" key="1">
    <citation type="submission" date="2020-01" db="EMBL/GenBank/DDBJ databases">
        <title>Insect and environment-associated Actinomycetes.</title>
        <authorList>
            <person name="Currrie C."/>
            <person name="Chevrette M."/>
            <person name="Carlson C."/>
            <person name="Stubbendieck R."/>
            <person name="Wendt-Pienkowski E."/>
        </authorList>
    </citation>
    <scope>NUCLEOTIDE SEQUENCE [LARGE SCALE GENOMIC DNA]</scope>
    <source>
        <strain evidence="4 5">SID10258</strain>
    </source>
</reference>
<dbReference type="Proteomes" id="UP000475532">
    <property type="component" value="Unassembled WGS sequence"/>
</dbReference>
<organism evidence="4 5">
    <name type="scientific">Actinomadura bangladeshensis</name>
    <dbReference type="NCBI Taxonomy" id="453573"/>
    <lineage>
        <taxon>Bacteria</taxon>
        <taxon>Bacillati</taxon>
        <taxon>Actinomycetota</taxon>
        <taxon>Actinomycetes</taxon>
        <taxon>Streptosporangiales</taxon>
        <taxon>Thermomonosporaceae</taxon>
        <taxon>Actinomadura</taxon>
    </lineage>
</organism>
<dbReference type="PANTHER" id="PTHR30535:SF4">
    <property type="entry name" value="HEMIN-BINDING PERIPLASMIC PROTEIN HMUT"/>
    <property type="match status" value="1"/>
</dbReference>
<feature type="compositionally biased region" description="Low complexity" evidence="2">
    <location>
        <begin position="78"/>
        <end position="92"/>
    </location>
</feature>
<dbReference type="SUPFAM" id="SSF53807">
    <property type="entry name" value="Helical backbone' metal receptor"/>
    <property type="match status" value="1"/>
</dbReference>